<feature type="repeat" description="PPR" evidence="2">
    <location>
        <begin position="1359"/>
        <end position="1393"/>
    </location>
</feature>
<reference evidence="5 6" key="1">
    <citation type="submission" date="2013-09" db="EMBL/GenBank/DDBJ databases">
        <title>Corchorus capsularis genome sequencing.</title>
        <authorList>
            <person name="Alam M."/>
            <person name="Haque M.S."/>
            <person name="Islam M.S."/>
            <person name="Emdad E.M."/>
            <person name="Islam M.M."/>
            <person name="Ahmed B."/>
            <person name="Halim A."/>
            <person name="Hossen Q.M.M."/>
            <person name="Hossain M.Z."/>
            <person name="Ahmed R."/>
            <person name="Khan M.M."/>
            <person name="Islam R."/>
            <person name="Rashid M.M."/>
            <person name="Khan S.A."/>
            <person name="Rahman M.S."/>
            <person name="Alam M."/>
        </authorList>
    </citation>
    <scope>NUCLEOTIDE SEQUENCE [LARGE SCALE GENOMIC DNA]</scope>
    <source>
        <strain evidence="6">cv. CVL-1</strain>
        <tissue evidence="5">Whole seedling</tissue>
    </source>
</reference>
<proteinExistence type="predicted"/>
<feature type="repeat" description="PPR" evidence="2">
    <location>
        <begin position="1394"/>
        <end position="1428"/>
    </location>
</feature>
<gene>
    <name evidence="5" type="ORF">CCACVL1_12221</name>
</gene>
<dbReference type="Pfam" id="PF01535">
    <property type="entry name" value="PPR"/>
    <property type="match status" value="2"/>
</dbReference>
<protein>
    <submittedName>
        <fullName evidence="5">Uncharacterized protein</fullName>
    </submittedName>
</protein>
<feature type="region of interest" description="Disordered" evidence="3">
    <location>
        <begin position="508"/>
        <end position="534"/>
    </location>
</feature>
<dbReference type="STRING" id="210143.A0A1R3IGS5"/>
<feature type="repeat" description="PPR" evidence="2">
    <location>
        <begin position="1184"/>
        <end position="1218"/>
    </location>
</feature>
<name>A0A1R3IGS5_COCAP</name>
<dbReference type="SUPFAM" id="SSF81901">
    <property type="entry name" value="HCP-like"/>
    <property type="match status" value="1"/>
</dbReference>
<feature type="chain" id="PRO_5011983339" evidence="4">
    <location>
        <begin position="26"/>
        <end position="1529"/>
    </location>
</feature>
<evidence type="ECO:0000256" key="1">
    <source>
        <dbReference type="ARBA" id="ARBA00022737"/>
    </source>
</evidence>
<evidence type="ECO:0000256" key="4">
    <source>
        <dbReference type="SAM" id="SignalP"/>
    </source>
</evidence>
<keyword evidence="6" id="KW-1185">Reference proteome</keyword>
<comment type="caution">
    <text evidence="5">The sequence shown here is derived from an EMBL/GenBank/DDBJ whole genome shotgun (WGS) entry which is preliminary data.</text>
</comment>
<dbReference type="Pfam" id="PF13041">
    <property type="entry name" value="PPR_2"/>
    <property type="match status" value="2"/>
</dbReference>
<evidence type="ECO:0000256" key="3">
    <source>
        <dbReference type="SAM" id="MobiDB-lite"/>
    </source>
</evidence>
<dbReference type="Gene3D" id="1.25.40.10">
    <property type="entry name" value="Tetratricopeptide repeat domain"/>
    <property type="match status" value="4"/>
</dbReference>
<dbReference type="InterPro" id="IPR011990">
    <property type="entry name" value="TPR-like_helical_dom_sf"/>
</dbReference>
<dbReference type="InterPro" id="IPR002885">
    <property type="entry name" value="PPR_rpt"/>
</dbReference>
<accession>A0A1R3IGS5</accession>
<feature type="repeat" description="PPR" evidence="2">
    <location>
        <begin position="1146"/>
        <end position="1180"/>
    </location>
</feature>
<feature type="repeat" description="PPR" evidence="2">
    <location>
        <begin position="1324"/>
        <end position="1358"/>
    </location>
</feature>
<feature type="signal peptide" evidence="4">
    <location>
        <begin position="1"/>
        <end position="25"/>
    </location>
</feature>
<keyword evidence="1" id="KW-0677">Repeat</keyword>
<dbReference type="PROSITE" id="PS51375">
    <property type="entry name" value="PPR"/>
    <property type="match status" value="6"/>
</dbReference>
<dbReference type="Proteomes" id="UP000188268">
    <property type="component" value="Unassembled WGS sequence"/>
</dbReference>
<feature type="repeat" description="PPR" evidence="2">
    <location>
        <begin position="1289"/>
        <end position="1323"/>
    </location>
</feature>
<dbReference type="PANTHER" id="PTHR36893:SF1">
    <property type="entry name" value="BULB-TYPE LECTIN DOMAIN-CONTAINING PROTEIN"/>
    <property type="match status" value="1"/>
</dbReference>
<evidence type="ECO:0000313" key="5">
    <source>
        <dbReference type="EMBL" id="OMO81777.1"/>
    </source>
</evidence>
<dbReference type="OrthoDB" id="66678at2759"/>
<keyword evidence="4" id="KW-0732">Signal</keyword>
<dbReference type="EMBL" id="AWWV01010084">
    <property type="protein sequence ID" value="OMO81777.1"/>
    <property type="molecule type" value="Genomic_DNA"/>
</dbReference>
<dbReference type="SUPFAM" id="SSF89372">
    <property type="entry name" value="Fucose-specific lectin"/>
    <property type="match status" value="2"/>
</dbReference>
<dbReference type="Gramene" id="OMO81777">
    <property type="protein sequence ID" value="OMO81777"/>
    <property type="gene ID" value="CCACVL1_12221"/>
</dbReference>
<dbReference type="PANTHER" id="PTHR36893">
    <property type="entry name" value="OS01G0275950 PROTEIN"/>
    <property type="match status" value="1"/>
</dbReference>
<evidence type="ECO:0000313" key="6">
    <source>
        <dbReference type="Proteomes" id="UP000188268"/>
    </source>
</evidence>
<dbReference type="NCBIfam" id="TIGR00756">
    <property type="entry name" value="PPR"/>
    <property type="match status" value="5"/>
</dbReference>
<dbReference type="Gene3D" id="2.120.10.70">
    <property type="entry name" value="Fucose-specific lectin"/>
    <property type="match status" value="2"/>
</dbReference>
<organism evidence="5 6">
    <name type="scientific">Corchorus capsularis</name>
    <name type="common">Jute</name>
    <dbReference type="NCBI Taxonomy" id="210143"/>
    <lineage>
        <taxon>Eukaryota</taxon>
        <taxon>Viridiplantae</taxon>
        <taxon>Streptophyta</taxon>
        <taxon>Embryophyta</taxon>
        <taxon>Tracheophyta</taxon>
        <taxon>Spermatophyta</taxon>
        <taxon>Magnoliopsida</taxon>
        <taxon>eudicotyledons</taxon>
        <taxon>Gunneridae</taxon>
        <taxon>Pentapetalae</taxon>
        <taxon>rosids</taxon>
        <taxon>malvids</taxon>
        <taxon>Malvales</taxon>
        <taxon>Malvaceae</taxon>
        <taxon>Grewioideae</taxon>
        <taxon>Apeibeae</taxon>
        <taxon>Corchorus</taxon>
    </lineage>
</organism>
<evidence type="ECO:0000256" key="2">
    <source>
        <dbReference type="PROSITE-ProRule" id="PRU00708"/>
    </source>
</evidence>
<sequence length="1529" mass="174665">MSIFYLKTFFWVLLSISYLVFLTSASWCPHFVQQTSRQFEQKTDQFWEFQEESNTWVEVKLPFDLVSCVNDNCSKVGLIDQTTKTKEEQFQKENDGSKQEKKIKMKDDDIGGMEENYGTVLPLRKRISLTKMSDTSIWVTGESGSIYERFWNGVQWVIAPHDLQVSAGYAVSVLIVNQTILAISEEGNLYQMQLTDSSQPIWVEFKPAFHQTTNKEAEQSSVIQIKSGTVTYDGLRVYFCTKNGLLLELREVEPLRWENHGRPPGADVAAIADAGTVKTEVVYTISSTGDLYEYDKSSRPSWKKHLQSEEIAQDGSLRPLMGCTIRGLSGDYSVSLFLLTKGSKLVERRRHQRKWKWITHGSPEGHHLTAITPLLENEPNERFFSLFLTTSTGSVFEYKIAKHSGTAQENQISEPWQNHMHPPNAKVARGIAGVQFQLGRTLFALDDGRLAELHIPGLGGENSGPTYQLNMRKKSSSKYVWSIFDAPETEGWNAEYCTEERGPMNCIAGIKDEPNDSGSTRSLTRRRKGNKAQQDYLLPGTSKSRLVKTSEEYNFPDNWINTNFRLRVMHGGVAFFLITDSGLTFEYLYTESVWLWLRHDHSTPMRGALGNYNGSLFFVDTYGTVLIRERSSNELTWINCTAMRKGKQVIGGPPWDNMPGKAMKVTAEDALFFVSKTGRLLQFTVALRKFKWKDCRNPPETKIACIIDQEIFRENIVFVVGRNGRLYQYNKVTELWHEHHQSQHLVLSRLPGTAMRPSSLSLTGSLFMLSEDGGLVEYHWNAWDGWNWVEHGTPCKDVTLVGPPGPCFKGNKLFLIGSDGNVYLRYMDQLIWKWKNCGFPQNSDKATEDQIHDAKQEVCINNDFTASLDNNMENSNDPNRNCDQKVAPTRPIPFSEDSVIFELRDGRLFNKTSCLKGLASYNMATATLNLGATFKDSAHNIREQIIRRPLLKSTEQIFRCVCNYSHNERNDLGCPSPILEESSTNLPITKLELKFQDSQQFSLPDVKNLNRFLCGLLQDTHIQDLAYDYYEKAKQRAGFIPEKPMLKLLIRYLVQSRKWDLLMSLSEDFRHFNVLPDTYTCSRLVHTVIRARKFKVLGSLLEVFKTDEKVAVIAFNSAMAAYNKLHMYRCTIAVYETMKFNGIFQDSESYCLVMEAYQETGDMDKVAALFDEVESRKLNLAPVAPRLYGILCESLGKSGRVYEALEYFKDMTKKGIFVSSSVYSSLITSFASIRNITVVEELFKKAAERRMVKDPEIYLKLVLMYIEEGLLEKTLEVVRVMKEANIKVSDCIFCTIVNGFCKRRGFQSAIAVYEELLLQGCKPGQVTYASIINAYCRLGLNSKAEMVFLEMEQKGFDKCVVAYSNMIAMYGKAGRIRDAMKLVAKMKQKGCQPNVWIYNSLMDMHGKIKNLRQVEKLWKEMKRRKIAPDKVSYTTIISAYNRAREFEMCVKFYREFRLNGGLIDKAMAGIMVGIFSKTSQVDELVKLLQDIKAEGTQFDGRLYFSAMNALRDAGLEKQAQWLQMNFDTT</sequence>